<gene>
    <name evidence="4" type="ORF">PIB30_000693</name>
</gene>
<dbReference type="PANTHER" id="PTHR34452">
    <property type="entry name" value="MYOSIN HEAVY CHAIN-RELATED PROTEIN"/>
    <property type="match status" value="1"/>
</dbReference>
<evidence type="ECO:0000259" key="3">
    <source>
        <dbReference type="PROSITE" id="PS51840"/>
    </source>
</evidence>
<feature type="region of interest" description="Disordered" evidence="2">
    <location>
        <begin position="142"/>
        <end position="161"/>
    </location>
</feature>
<name>A0ABU6Y4H9_9FABA</name>
<reference evidence="4 5" key="1">
    <citation type="journal article" date="2023" name="Plants (Basel)">
        <title>Bridging the Gap: Combining Genomics and Transcriptomics Approaches to Understand Stylosanthes scabra, an Orphan Legume from the Brazilian Caatinga.</title>
        <authorList>
            <person name="Ferreira-Neto J.R.C."/>
            <person name="da Silva M.D."/>
            <person name="Binneck E."/>
            <person name="de Melo N.F."/>
            <person name="da Silva R.H."/>
            <person name="de Melo A.L.T.M."/>
            <person name="Pandolfi V."/>
            <person name="Bustamante F.O."/>
            <person name="Brasileiro-Vidal A.C."/>
            <person name="Benko-Iseppon A.M."/>
        </authorList>
    </citation>
    <scope>NUCLEOTIDE SEQUENCE [LARGE SCALE GENOMIC DNA]</scope>
    <source>
        <tissue evidence="4">Leaves</tissue>
    </source>
</reference>
<proteinExistence type="predicted"/>
<evidence type="ECO:0000313" key="4">
    <source>
        <dbReference type="EMBL" id="MED6203613.1"/>
    </source>
</evidence>
<organism evidence="4 5">
    <name type="scientific">Stylosanthes scabra</name>
    <dbReference type="NCBI Taxonomy" id="79078"/>
    <lineage>
        <taxon>Eukaryota</taxon>
        <taxon>Viridiplantae</taxon>
        <taxon>Streptophyta</taxon>
        <taxon>Embryophyta</taxon>
        <taxon>Tracheophyta</taxon>
        <taxon>Spermatophyta</taxon>
        <taxon>Magnoliopsida</taxon>
        <taxon>eudicotyledons</taxon>
        <taxon>Gunneridae</taxon>
        <taxon>Pentapetalae</taxon>
        <taxon>rosids</taxon>
        <taxon>fabids</taxon>
        <taxon>Fabales</taxon>
        <taxon>Fabaceae</taxon>
        <taxon>Papilionoideae</taxon>
        <taxon>50 kb inversion clade</taxon>
        <taxon>dalbergioids sensu lato</taxon>
        <taxon>Dalbergieae</taxon>
        <taxon>Pterocarpus clade</taxon>
        <taxon>Stylosanthes</taxon>
    </lineage>
</organism>
<evidence type="ECO:0000256" key="1">
    <source>
        <dbReference type="SAM" id="Coils"/>
    </source>
</evidence>
<dbReference type="PANTHER" id="PTHR34452:SF7">
    <property type="entry name" value="MYOSIN HEAVY CHAIN-RELATED PROTEIN"/>
    <property type="match status" value="1"/>
</dbReference>
<feature type="compositionally biased region" description="Low complexity" evidence="2">
    <location>
        <begin position="203"/>
        <end position="222"/>
    </location>
</feature>
<keyword evidence="5" id="KW-1185">Reference proteome</keyword>
<feature type="coiled-coil region" evidence="1">
    <location>
        <begin position="962"/>
        <end position="996"/>
    </location>
</feature>
<keyword evidence="1" id="KW-0175">Coiled coil</keyword>
<dbReference type="PROSITE" id="PS51840">
    <property type="entry name" value="C2_NT"/>
    <property type="match status" value="1"/>
</dbReference>
<dbReference type="Pfam" id="PF10358">
    <property type="entry name" value="NT-C2"/>
    <property type="match status" value="1"/>
</dbReference>
<feature type="coiled-coil region" evidence="1">
    <location>
        <begin position="528"/>
        <end position="601"/>
    </location>
</feature>
<evidence type="ECO:0000313" key="5">
    <source>
        <dbReference type="Proteomes" id="UP001341840"/>
    </source>
</evidence>
<feature type="compositionally biased region" description="Polar residues" evidence="2">
    <location>
        <begin position="875"/>
        <end position="884"/>
    </location>
</feature>
<sequence>MFRPARWWTDRNRVKALFKLHFHLTQVNESGVDALVLSIVPGDIGKPTTRLDQATVRDGVCTWHNPVYETVKFIQDPKTAKFTDKLYQFLLSTGSSKGSPIGEASINIADYAEATKPCSISLPIRISHSDALLHVSIQRIQENSDQREQEQEECEDAKQKSHDWIISNHLSNADIDESSRSYSSEEVTAKAMNHREELDVNCSTSSESDTTLSSSDDSSGLDSPRKLGLKRKKNIHSSKDVFLSGMSHNSKSQKLVISDSTTPMHDDMHQRTHFVDWSAGDSTNGSNHDIPKEDSLESHPMETEKLKAELAALARHVDVSDMELQTLRKQIVKETKRGQELAKEILVLKEERDAFKFECESLRSFHKRMDEARLRSRSQLETRDLGAFVEEIRQELSYEKDMNANLRLQLKKMQESNAELVLAVQDLEEMLEQSQCNNKESKELAETEMEKLANKDTEALEKKIIDLYGEIEMYRRDKDDLEVQLEQIALDYEILKQENHSIVYKLEQSQVQEQLKMQYECSSPPKNDHDLEMHIQNLEKQLKEQSEDFSNYVATIKELETHIRRLEEELEKKKHGFEADLEAVSRDKVEQEKRAIKAEEALRKTRMANAKTAERLQEEFRRLSSQMTSAFDANEKAAMKALKEASQLHSQKSFLEETLQKAKQDIQLLQSEYEVKLDELSNQMNSMTVQIKQMKLEIEEKTKLLEDQKKNGEQAGSDFSEEIEVLKAENEDLKGEISQLREQVEGNECRRSELELMKKSMEESEEMLQRGTAERNELVNTIALLREEAEQSVNELNRMRLLKDENQAEARRFEKDLEAMRGQYSELKGLVSEEAAEKEKLRKQVLQMKMEIKKKEDALSSMERKLKDSLKNKKTASAPQNSKDMASLREKVKMLEGLVKSKEKALESSSSSFLNKEKELQTKIEELENKVEEFNQIIALQQVGQELSIISSKDVCDEKEMVSELKERNESMESELKEMQERYLEMSLKFAEVEGERQQLVMTLRNLNLKAINKP</sequence>
<dbReference type="InterPro" id="IPR019448">
    <property type="entry name" value="NT-C2"/>
</dbReference>
<protein>
    <recommendedName>
        <fullName evidence="3">C2 NT-type domain-containing protein</fullName>
    </recommendedName>
</protein>
<feature type="coiled-coil region" evidence="1">
    <location>
        <begin position="403"/>
        <end position="498"/>
    </location>
</feature>
<feature type="domain" description="C2 NT-type" evidence="3">
    <location>
        <begin position="6"/>
        <end position="141"/>
    </location>
</feature>
<dbReference type="EMBL" id="JASCZI010241657">
    <property type="protein sequence ID" value="MED6203613.1"/>
    <property type="molecule type" value="Genomic_DNA"/>
</dbReference>
<dbReference type="Proteomes" id="UP001341840">
    <property type="component" value="Unassembled WGS sequence"/>
</dbReference>
<comment type="caution">
    <text evidence="4">The sequence shown here is derived from an EMBL/GenBank/DDBJ whole genome shotgun (WGS) entry which is preliminary data.</text>
</comment>
<feature type="compositionally biased region" description="Basic and acidic residues" evidence="2">
    <location>
        <begin position="856"/>
        <end position="871"/>
    </location>
</feature>
<feature type="region of interest" description="Disordered" evidence="2">
    <location>
        <begin position="856"/>
        <end position="887"/>
    </location>
</feature>
<feature type="region of interest" description="Disordered" evidence="2">
    <location>
        <begin position="176"/>
        <end position="233"/>
    </location>
</feature>
<evidence type="ECO:0000256" key="2">
    <source>
        <dbReference type="SAM" id="MobiDB-lite"/>
    </source>
</evidence>
<accession>A0ABU6Y4H9</accession>